<feature type="domain" description="Aminoglycoside phosphotransferase" evidence="10">
    <location>
        <begin position="43"/>
        <end position="294"/>
    </location>
</feature>
<evidence type="ECO:0000313" key="11">
    <source>
        <dbReference type="EMBL" id="CAH1259197.1"/>
    </source>
</evidence>
<keyword evidence="12" id="KW-1185">Reference proteome</keyword>
<dbReference type="OrthoDB" id="9973935at2759"/>
<organism evidence="11 12">
    <name type="scientific">Branchiostoma lanceolatum</name>
    <name type="common">Common lancelet</name>
    <name type="synonym">Amphioxus lanceolatum</name>
    <dbReference type="NCBI Taxonomy" id="7740"/>
    <lineage>
        <taxon>Eukaryota</taxon>
        <taxon>Metazoa</taxon>
        <taxon>Chordata</taxon>
        <taxon>Cephalochordata</taxon>
        <taxon>Leptocardii</taxon>
        <taxon>Amphioxiformes</taxon>
        <taxon>Branchiostomatidae</taxon>
        <taxon>Branchiostoma</taxon>
    </lineage>
</organism>
<keyword evidence="4" id="KW-0808">Transferase</keyword>
<comment type="catalytic activity">
    <reaction evidence="6">
        <text>(5R)-5-hydroxy-L-lysine + GTP = (5R)-5-phosphooxy-L-lysine + GDP + H(+)</text>
        <dbReference type="Rhea" id="RHEA:19049"/>
        <dbReference type="ChEBI" id="CHEBI:15378"/>
        <dbReference type="ChEBI" id="CHEBI:37565"/>
        <dbReference type="ChEBI" id="CHEBI:57882"/>
        <dbReference type="ChEBI" id="CHEBI:58189"/>
        <dbReference type="ChEBI" id="CHEBI:58357"/>
        <dbReference type="EC" id="2.7.1.81"/>
    </reaction>
</comment>
<evidence type="ECO:0000256" key="4">
    <source>
        <dbReference type="ARBA" id="ARBA00022679"/>
    </source>
</evidence>
<dbReference type="InterPro" id="IPR050249">
    <property type="entry name" value="Pseudomonas-type_ThrB"/>
</dbReference>
<dbReference type="FunFam" id="3.30.200.20:FF:000549">
    <property type="entry name" value="hydroxylysine kinase"/>
    <property type="match status" value="1"/>
</dbReference>
<comment type="subcellular location">
    <subcellularLocation>
        <location evidence="1">Cytoplasm</location>
    </subcellularLocation>
</comment>
<dbReference type="PANTHER" id="PTHR21064:SF1">
    <property type="entry name" value="HYDROXYLYSINE KINASE"/>
    <property type="match status" value="1"/>
</dbReference>
<evidence type="ECO:0000313" key="12">
    <source>
        <dbReference type="Proteomes" id="UP000838412"/>
    </source>
</evidence>
<dbReference type="Proteomes" id="UP000838412">
    <property type="component" value="Chromosome 3"/>
</dbReference>
<dbReference type="FunFam" id="3.90.1200.10:FF:000007">
    <property type="entry name" value="hydroxylysine kinase isoform X1"/>
    <property type="match status" value="1"/>
</dbReference>
<dbReference type="GO" id="GO:0005737">
    <property type="term" value="C:cytoplasm"/>
    <property type="evidence" value="ECO:0007669"/>
    <property type="project" value="UniProtKB-SubCell"/>
</dbReference>
<dbReference type="PANTHER" id="PTHR21064">
    <property type="entry name" value="AMINOGLYCOSIDE PHOSPHOTRANSFERASE DOMAIN-CONTAINING PROTEIN-RELATED"/>
    <property type="match status" value="1"/>
</dbReference>
<dbReference type="EMBL" id="OV696688">
    <property type="protein sequence ID" value="CAH1259197.1"/>
    <property type="molecule type" value="Genomic_DNA"/>
</dbReference>
<dbReference type="Gene3D" id="3.30.200.20">
    <property type="entry name" value="Phosphorylase Kinase, domain 1"/>
    <property type="match status" value="1"/>
</dbReference>
<accession>A0A8J9ZPB1</accession>
<evidence type="ECO:0000256" key="9">
    <source>
        <dbReference type="ARBA" id="ARBA00040505"/>
    </source>
</evidence>
<evidence type="ECO:0000256" key="7">
    <source>
        <dbReference type="ARBA" id="ARBA00037368"/>
    </source>
</evidence>
<evidence type="ECO:0000256" key="5">
    <source>
        <dbReference type="ARBA" id="ARBA00022777"/>
    </source>
</evidence>
<keyword evidence="3" id="KW-0963">Cytoplasm</keyword>
<comment type="similarity">
    <text evidence="2">Belongs to the aminoglycoside phosphotransferase family.</text>
</comment>
<dbReference type="GO" id="GO:0047992">
    <property type="term" value="F:hydroxylysine kinase activity"/>
    <property type="evidence" value="ECO:0007669"/>
    <property type="project" value="UniProtKB-EC"/>
</dbReference>
<sequence length="376" mass="43062">MDQTDSTGETVEKPSLTEEEARRLIEELYGLKVKSLRPMNSYIDLNFHVKVEDDVSWPYGYTLKVTNGTFSRNRDVFEAQTQMTTFLEHKGFPVPQAVPNLRGEVMSLESLRGNDNGPCSENMVRLSTYLPGSILYDVPMTLSLAYDSGVFLAKVQEALQDFFHPALRRPDNLWSLAGLPSLVKYLHCLKDERIKDEIRKIVHTFGEKVLSRMDELPQGAVHGDFNDQNVLVEEEPTHPGKYRICGLLDFDLIIFNPYVFDLAVGLMYLMSAVRDPNDPITFGGHFLAGFESVRALTPVEWDVLYYCVVARALQSYVFGHHTASIYPENREYLMVTAGGLWKLIDRWWGTPKEEIYKQWRDIQKSLRNQSNGSLEF</sequence>
<dbReference type="Pfam" id="PF01636">
    <property type="entry name" value="APH"/>
    <property type="match status" value="1"/>
</dbReference>
<dbReference type="SUPFAM" id="SSF56112">
    <property type="entry name" value="Protein kinase-like (PK-like)"/>
    <property type="match status" value="1"/>
</dbReference>
<evidence type="ECO:0000256" key="6">
    <source>
        <dbReference type="ARBA" id="ARBA00036820"/>
    </source>
</evidence>
<dbReference type="Gene3D" id="3.90.1200.10">
    <property type="match status" value="1"/>
</dbReference>
<dbReference type="EC" id="2.7.1.81" evidence="8"/>
<dbReference type="InterPro" id="IPR002575">
    <property type="entry name" value="Aminoglycoside_PTrfase"/>
</dbReference>
<comment type="function">
    <text evidence="7">Catalyzes the GTP-dependent phosphorylation of 5-hydroxy-L-lysine.</text>
</comment>
<name>A0A8J9ZPB1_BRALA</name>
<evidence type="ECO:0000256" key="3">
    <source>
        <dbReference type="ARBA" id="ARBA00022490"/>
    </source>
</evidence>
<evidence type="ECO:0000256" key="1">
    <source>
        <dbReference type="ARBA" id="ARBA00004496"/>
    </source>
</evidence>
<evidence type="ECO:0000256" key="2">
    <source>
        <dbReference type="ARBA" id="ARBA00006219"/>
    </source>
</evidence>
<evidence type="ECO:0000256" key="8">
    <source>
        <dbReference type="ARBA" id="ARBA00038873"/>
    </source>
</evidence>
<gene>
    <name evidence="11" type="primary">HYKK</name>
    <name evidence="11" type="ORF">BLAG_LOCUS16564</name>
</gene>
<proteinExistence type="inferred from homology"/>
<keyword evidence="5" id="KW-0418">Kinase</keyword>
<reference evidence="11" key="1">
    <citation type="submission" date="2022-01" db="EMBL/GenBank/DDBJ databases">
        <authorList>
            <person name="Braso-Vives M."/>
        </authorList>
    </citation>
    <scope>NUCLEOTIDE SEQUENCE</scope>
</reference>
<dbReference type="AlphaFoldDB" id="A0A8J9ZPB1"/>
<protein>
    <recommendedName>
        <fullName evidence="9">Hydroxylysine kinase</fullName>
        <ecNumber evidence="8">2.7.1.81</ecNumber>
    </recommendedName>
</protein>
<dbReference type="InterPro" id="IPR011009">
    <property type="entry name" value="Kinase-like_dom_sf"/>
</dbReference>
<evidence type="ECO:0000259" key="10">
    <source>
        <dbReference type="Pfam" id="PF01636"/>
    </source>
</evidence>